<feature type="domain" description="Fibronectin type-III" evidence="1">
    <location>
        <begin position="272"/>
        <end position="358"/>
    </location>
</feature>
<dbReference type="Pfam" id="PF00041">
    <property type="entry name" value="fn3"/>
    <property type="match status" value="1"/>
</dbReference>
<dbReference type="Gene3D" id="2.60.40.10">
    <property type="entry name" value="Immunoglobulins"/>
    <property type="match status" value="2"/>
</dbReference>
<gene>
    <name evidence="2" type="ORF">SAMN02745123_03603</name>
</gene>
<dbReference type="InterPro" id="IPR036116">
    <property type="entry name" value="FN3_sf"/>
</dbReference>
<dbReference type="SUPFAM" id="SSF49265">
    <property type="entry name" value="Fibronectin type III"/>
    <property type="match status" value="1"/>
</dbReference>
<dbReference type="InterPro" id="IPR003961">
    <property type="entry name" value="FN3_dom"/>
</dbReference>
<dbReference type="AlphaFoldDB" id="A0A1M6WFI8"/>
<dbReference type="SMART" id="SM00060">
    <property type="entry name" value="FN3"/>
    <property type="match status" value="3"/>
</dbReference>
<evidence type="ECO:0000259" key="1">
    <source>
        <dbReference type="PROSITE" id="PS50853"/>
    </source>
</evidence>
<dbReference type="PROSITE" id="PS50853">
    <property type="entry name" value="FN3"/>
    <property type="match status" value="1"/>
</dbReference>
<name>A0A1M6WFI8_9FIRM</name>
<evidence type="ECO:0000313" key="3">
    <source>
        <dbReference type="Proteomes" id="UP000183997"/>
    </source>
</evidence>
<dbReference type="STRING" id="1121421.SAMN02745123_03603"/>
<dbReference type="InterPro" id="IPR013783">
    <property type="entry name" value="Ig-like_fold"/>
</dbReference>
<dbReference type="Proteomes" id="UP000183997">
    <property type="component" value="Unassembled WGS sequence"/>
</dbReference>
<keyword evidence="3" id="KW-1185">Reference proteome</keyword>
<reference evidence="3" key="1">
    <citation type="submission" date="2016-11" db="EMBL/GenBank/DDBJ databases">
        <authorList>
            <person name="Varghese N."/>
            <person name="Submissions S."/>
        </authorList>
    </citation>
    <scope>NUCLEOTIDE SEQUENCE [LARGE SCALE GENOMIC DNA]</scope>
    <source>
        <strain evidence="3">DSM 10349</strain>
    </source>
</reference>
<protein>
    <submittedName>
        <fullName evidence="2">Fibronectin type 3 domain-containing protein</fullName>
    </submittedName>
</protein>
<accession>A0A1M6WFI8</accession>
<sequence length="483" mass="54004">MAILITFPTVSFAETLLREAEPGRVITFSGKQWMILDHTDETTYIILNNNDGNRPFDSGWGQRFDPNRASNIAYYLNNTFYNNLTQKELIEDYLWVIKNDRGIVQNNVKCKIGLISYEEFFSYKSLFLNGNPLYAWTRSPVSSDSRYVWNADSASNTCKVGTVTASSPVRPTLYIKSGLVLSDTNEVIKKPIVLKITEKSHNFIQLSWYTLEKATEYIIFRNGVEITRASGTQYVDTKVQGNSEYSYTIKAIFSDQDIQSSDPVSAKTMLSPVENFMAIPNSHEEVQLSWEASSDPGLAGYIIYRNGQEIAWVNGSQTMYTDPKLTPATIYSYSIQSYNSDGEKSLMSPVQMVITEAYPKPELRASAKGNNINLSWSGVADYYLINVNGEEIGTTNGKNYTYIGKAGVSYTFEVVASIEEYLIPSNKVEIRLSPIILTDVSVSEIVKNVSEMVKPAGSIIAFGLALKASPLLISLARSLFLRL</sequence>
<dbReference type="CDD" id="cd00063">
    <property type="entry name" value="FN3"/>
    <property type="match status" value="2"/>
</dbReference>
<proteinExistence type="predicted"/>
<evidence type="ECO:0000313" key="2">
    <source>
        <dbReference type="EMBL" id="SHK92429.1"/>
    </source>
</evidence>
<dbReference type="EMBL" id="FRAR01000030">
    <property type="protein sequence ID" value="SHK92429.1"/>
    <property type="molecule type" value="Genomic_DNA"/>
</dbReference>
<organism evidence="2 3">
    <name type="scientific">Desulforamulus aeronauticus DSM 10349</name>
    <dbReference type="NCBI Taxonomy" id="1121421"/>
    <lineage>
        <taxon>Bacteria</taxon>
        <taxon>Bacillati</taxon>
        <taxon>Bacillota</taxon>
        <taxon>Clostridia</taxon>
        <taxon>Eubacteriales</taxon>
        <taxon>Peptococcaceae</taxon>
        <taxon>Desulforamulus</taxon>
    </lineage>
</organism>